<accession>A0A134AGQ0</accession>
<keyword evidence="2" id="KW-1185">Reference proteome</keyword>
<protein>
    <submittedName>
        <fullName evidence="1">Uncharacterized protein</fullName>
    </submittedName>
</protein>
<dbReference type="EMBL" id="LSDG01000024">
    <property type="protein sequence ID" value="KXB66871.1"/>
    <property type="molecule type" value="Genomic_DNA"/>
</dbReference>
<gene>
    <name evidence="1" type="ORF">HMPREF1863_00923</name>
</gene>
<proteinExistence type="predicted"/>
<evidence type="ECO:0000313" key="1">
    <source>
        <dbReference type="EMBL" id="KXB66871.1"/>
    </source>
</evidence>
<dbReference type="Proteomes" id="UP000070442">
    <property type="component" value="Unassembled WGS sequence"/>
</dbReference>
<name>A0A134AGQ0_9FIRM</name>
<comment type="caution">
    <text evidence="1">The sequence shown here is derived from an EMBL/GenBank/DDBJ whole genome shotgun (WGS) entry which is preliminary data.</text>
</comment>
<dbReference type="STRING" id="755172.HMPREF1863_00923"/>
<reference evidence="2" key="1">
    <citation type="submission" date="2016-01" db="EMBL/GenBank/DDBJ databases">
        <authorList>
            <person name="Mitreva M."/>
            <person name="Pepin K.H."/>
            <person name="Mihindukulasuriya K.A."/>
            <person name="Fulton R."/>
            <person name="Fronick C."/>
            <person name="O'Laughlin M."/>
            <person name="Miner T."/>
            <person name="Herter B."/>
            <person name="Rosa B.A."/>
            <person name="Cordes M."/>
            <person name="Tomlinson C."/>
            <person name="Wollam A."/>
            <person name="Palsikar V.B."/>
            <person name="Mardis E.R."/>
            <person name="Wilson R.K."/>
        </authorList>
    </citation>
    <scope>NUCLEOTIDE SEQUENCE [LARGE SCALE GENOMIC DNA]</scope>
    <source>
        <strain evidence="2">DNF00729</strain>
    </source>
</reference>
<dbReference type="AlphaFoldDB" id="A0A134AGQ0"/>
<evidence type="ECO:0000313" key="2">
    <source>
        <dbReference type="Proteomes" id="UP000070442"/>
    </source>
</evidence>
<dbReference type="PATRIC" id="fig|755172.3.peg.880"/>
<organism evidence="1 2">
    <name type="scientific">Aedoeadaptatus coxii</name>
    <dbReference type="NCBI Taxonomy" id="755172"/>
    <lineage>
        <taxon>Bacteria</taxon>
        <taxon>Bacillati</taxon>
        <taxon>Bacillota</taxon>
        <taxon>Tissierellia</taxon>
        <taxon>Tissierellales</taxon>
        <taxon>Peptoniphilaceae</taxon>
        <taxon>Aedoeadaptatus</taxon>
    </lineage>
</organism>
<sequence length="53" mass="6301">MLGTPFKSYIVSVTLLYPAEEKYNTERKNIFQVYKILLGRYKPLILGKKYSER</sequence>